<protein>
    <submittedName>
        <fullName evidence="7">YIP1 family protein</fullName>
    </submittedName>
</protein>
<evidence type="ECO:0000256" key="2">
    <source>
        <dbReference type="ARBA" id="ARBA00022692"/>
    </source>
</evidence>
<dbReference type="EMBL" id="QWEY01000003">
    <property type="protein sequence ID" value="RGP37628.1"/>
    <property type="molecule type" value="Genomic_DNA"/>
</dbReference>
<sequence>MSITTDIVESWRRPRVVVRRHLARGRSEPFAFSLLVAFLVLAFVAQWPAASRAAFADGNTPVAPRLLAIGLALLATIPLWYGLAAVGRLVARALGGRGSWYGARIALFWSLVAVTPLMLLQGLVAGMIGPGPALTAVGVIAGLVFVIFWAQALIEVER</sequence>
<gene>
    <name evidence="7" type="ORF">D1012_06810</name>
</gene>
<keyword evidence="8" id="KW-1185">Reference proteome</keyword>
<dbReference type="GO" id="GO:0016020">
    <property type="term" value="C:membrane"/>
    <property type="evidence" value="ECO:0007669"/>
    <property type="project" value="UniProtKB-SubCell"/>
</dbReference>
<comment type="caution">
    <text evidence="7">The sequence shown here is derived from an EMBL/GenBank/DDBJ whole genome shotgun (WGS) entry which is preliminary data.</text>
</comment>
<evidence type="ECO:0000256" key="5">
    <source>
        <dbReference type="SAM" id="Phobius"/>
    </source>
</evidence>
<dbReference type="AlphaFoldDB" id="A0A411Z3I5"/>
<proteinExistence type="predicted"/>
<name>A0A411Z3I5_9RHOB</name>
<keyword evidence="3 5" id="KW-1133">Transmembrane helix</keyword>
<feature type="transmembrane region" description="Helical" evidence="5">
    <location>
        <begin position="62"/>
        <end position="84"/>
    </location>
</feature>
<comment type="subcellular location">
    <subcellularLocation>
        <location evidence="1">Membrane</location>
        <topology evidence="1">Multi-pass membrane protein</topology>
    </subcellularLocation>
</comment>
<keyword evidence="4 5" id="KW-0472">Membrane</keyword>
<evidence type="ECO:0000256" key="1">
    <source>
        <dbReference type="ARBA" id="ARBA00004141"/>
    </source>
</evidence>
<reference evidence="7 8" key="1">
    <citation type="submission" date="2018-08" db="EMBL/GenBank/DDBJ databases">
        <title>Flavobacterium tibetense sp. nov., isolated from a wetland YonghuCo on Tibetan Plateau.</title>
        <authorList>
            <person name="Phurbu D."/>
            <person name="Lu H."/>
            <person name="Xing P."/>
        </authorList>
    </citation>
    <scope>NUCLEOTIDE SEQUENCE [LARGE SCALE GENOMIC DNA]</scope>
    <source>
        <strain evidence="7 8">DJC</strain>
    </source>
</reference>
<feature type="domain" description="Yip1" evidence="6">
    <location>
        <begin position="9"/>
        <end position="154"/>
    </location>
</feature>
<dbReference type="RefSeq" id="WP_118150619.1">
    <property type="nucleotide sequence ID" value="NZ_QWEY01000003.1"/>
</dbReference>
<evidence type="ECO:0000256" key="3">
    <source>
        <dbReference type="ARBA" id="ARBA00022989"/>
    </source>
</evidence>
<feature type="transmembrane region" description="Helical" evidence="5">
    <location>
        <begin position="134"/>
        <end position="154"/>
    </location>
</feature>
<feature type="transmembrane region" description="Helical" evidence="5">
    <location>
        <begin position="105"/>
        <end position="128"/>
    </location>
</feature>
<evidence type="ECO:0000259" key="6">
    <source>
        <dbReference type="Pfam" id="PF04893"/>
    </source>
</evidence>
<evidence type="ECO:0000313" key="7">
    <source>
        <dbReference type="EMBL" id="RGP37628.1"/>
    </source>
</evidence>
<accession>A0A411Z3I5</accession>
<keyword evidence="2 5" id="KW-0812">Transmembrane</keyword>
<feature type="transmembrane region" description="Helical" evidence="5">
    <location>
        <begin position="29"/>
        <end position="50"/>
    </location>
</feature>
<dbReference type="InterPro" id="IPR006977">
    <property type="entry name" value="Yip1_dom"/>
</dbReference>
<evidence type="ECO:0000313" key="8">
    <source>
        <dbReference type="Proteomes" id="UP000284547"/>
    </source>
</evidence>
<dbReference type="Proteomes" id="UP000284547">
    <property type="component" value="Unassembled WGS sequence"/>
</dbReference>
<organism evidence="7 8">
    <name type="scientific">Pseudotabrizicola alkalilacus</name>
    <dbReference type="NCBI Taxonomy" id="2305252"/>
    <lineage>
        <taxon>Bacteria</taxon>
        <taxon>Pseudomonadati</taxon>
        <taxon>Pseudomonadota</taxon>
        <taxon>Alphaproteobacteria</taxon>
        <taxon>Rhodobacterales</taxon>
        <taxon>Paracoccaceae</taxon>
        <taxon>Pseudotabrizicola</taxon>
    </lineage>
</organism>
<dbReference type="Pfam" id="PF04893">
    <property type="entry name" value="Yip1"/>
    <property type="match status" value="1"/>
</dbReference>
<evidence type="ECO:0000256" key="4">
    <source>
        <dbReference type="ARBA" id="ARBA00023136"/>
    </source>
</evidence>
<dbReference type="OrthoDB" id="7771437at2"/>